<comment type="caution">
    <text evidence="1">The sequence shown here is derived from an EMBL/GenBank/DDBJ whole genome shotgun (WGS) entry which is preliminary data.</text>
</comment>
<sequence length="183" mass="21354">MKFENKRENHKIDMVLEECVLSNDRRIPSLTPCAGRCSTVFGDLVCRGCRRFNHEVIHWNTYTPEQRLTVWQRLDAQLDQILVPLLPHVNIQQVEDFIHNKRIRVLDTATKGRKLYHALKICEKNKYLAQESGLGIVDTQVKPVWDEFERRVLALAKASYELAWLRADGISSNLLRTLEEDEI</sequence>
<evidence type="ECO:0000313" key="2">
    <source>
        <dbReference type="Proteomes" id="UP000018420"/>
    </source>
</evidence>
<dbReference type="InterPro" id="IPR010710">
    <property type="entry name" value="DUF1289"/>
</dbReference>
<dbReference type="AlphaFoldDB" id="S7YE73"/>
<name>S7YE73_ACIJU</name>
<protein>
    <recommendedName>
        <fullName evidence="3">Fe-S protein</fullName>
    </recommendedName>
</protein>
<dbReference type="Proteomes" id="UP000018420">
    <property type="component" value="Unassembled WGS sequence"/>
</dbReference>
<gene>
    <name evidence="1" type="ORF">L292_2663</name>
</gene>
<evidence type="ECO:0000313" key="1">
    <source>
        <dbReference type="EMBL" id="EPR86313.1"/>
    </source>
</evidence>
<dbReference type="EMBL" id="ASYZ01000061">
    <property type="protein sequence ID" value="EPR86313.1"/>
    <property type="molecule type" value="Genomic_DNA"/>
</dbReference>
<reference evidence="1 2" key="1">
    <citation type="submission" date="2013-05" db="EMBL/GenBank/DDBJ databases">
        <title>Genome assembly of Acinetobacter junii MTCC 11364.</title>
        <authorList>
            <person name="Khatri I."/>
            <person name="Singh N.K."/>
            <person name="Subramanian S."/>
            <person name="Mayilraj S."/>
        </authorList>
    </citation>
    <scope>NUCLEOTIDE SEQUENCE [LARGE SCALE GENOMIC DNA]</scope>
    <source>
        <strain evidence="1 2">MTCC 11364</strain>
    </source>
</reference>
<dbReference type="Pfam" id="PF06945">
    <property type="entry name" value="DUF1289"/>
    <property type="match status" value="1"/>
</dbReference>
<proteinExistence type="predicted"/>
<dbReference type="PANTHER" id="PTHR35175">
    <property type="entry name" value="DUF1289 DOMAIN-CONTAINING PROTEIN"/>
    <property type="match status" value="1"/>
</dbReference>
<dbReference type="PATRIC" id="fig|1330047.3.peg.1264"/>
<dbReference type="PANTHER" id="PTHR35175:SF1">
    <property type="entry name" value="OXIDOREDUCTASE"/>
    <property type="match status" value="1"/>
</dbReference>
<dbReference type="eggNOG" id="COG3313">
    <property type="taxonomic scope" value="Bacteria"/>
</dbReference>
<accession>S7YE73</accession>
<evidence type="ECO:0008006" key="3">
    <source>
        <dbReference type="Google" id="ProtNLM"/>
    </source>
</evidence>
<organism evidence="1 2">
    <name type="scientific">Acinetobacter junii CIP 107470 = MTCC 11364</name>
    <dbReference type="NCBI Taxonomy" id="1217666"/>
    <lineage>
        <taxon>Bacteria</taxon>
        <taxon>Pseudomonadati</taxon>
        <taxon>Pseudomonadota</taxon>
        <taxon>Gammaproteobacteria</taxon>
        <taxon>Moraxellales</taxon>
        <taxon>Moraxellaceae</taxon>
        <taxon>Acinetobacter</taxon>
    </lineage>
</organism>